<dbReference type="SUPFAM" id="SSF53098">
    <property type="entry name" value="Ribonuclease H-like"/>
    <property type="match status" value="1"/>
</dbReference>
<evidence type="ECO:0000259" key="6">
    <source>
        <dbReference type="PROSITE" id="PS50994"/>
    </source>
</evidence>
<feature type="domain" description="Integrase catalytic" evidence="6">
    <location>
        <begin position="283"/>
        <end position="453"/>
    </location>
</feature>
<gene>
    <name evidence="7" type="ORF">Tci_044636</name>
</gene>
<sequence length="999" mass="113656">MASFKYDLPLLDRDSKFSLWQVKMRALLAQMDLDDALLGHDKMPSKKTAAALWLKLEQICMTKDLTNKIILKQKLFSYKLQKGGSMMDHLRVFKEIDFDLQSMEIKYDGNRDTLTLEEVYEALHAKEKMKHMVSSKGSSSQAEDSRRREVLMNVCVDELWSRLKNKEKKVGTFKPKTNMNDGEKATFVAVESSKGDAFVAYVGCTKTNDEWILDSACTFHISPNKEWFISYKCIQGGSVLMGDNATYKIKGIGFIQVKMFDGYKYLGEGRVLKVKKGSMIVMKADLKSSNLYHLRGTTIIGPSQEESLGGARYMLTIIDDYSRRVWPYFLKHKSQAFTRFKEWKVMVEKQTAKKVKKLRTDNGIEFCSNEFNSYCKSEGIVRHYTVPYTPQQSGVAERMNRTIILKAHCVLSNACLSKRFWAEAASIACYLINMSPSTAIDKKIPIEVWFNSPANYEDLRVFGCIAYPHADNGKLDPRAIKCIFLVYKYGVKGYKLWCPKNEKVVISTNLIFNEQKIFLENFSTNVRVENQHKTSVQVDELVNQEHTSSGHFGDQDTPIVEEDSCVSQQPQHSIATDRPRRTTKAPSRLLEEVNLIAYALNVAKDIEGNMEPSTYSEAIISTECNTWLTAMHDEMESLDKNEGITPSEDVRFKARLVVEGFSQIPGIDFTGVLSPVVKHSSISTLFSIVAMHDYELEQLDVKTAFSHGELEEDIYMEQPEGFVIPGKEILVCKLKKSLYGLKQSPCQWYKKFDTFMLSQSFKRPDYDICVYFKLLNGSPVYLLLYVDDMLIVATDKTDIEKLKGQLNNEFDMKDLGAAKKIIGIEIIRERQFGKLYLSQQGKSKYGLVGYVDLDYAGDLDKRRSLTGYVFTVGGCAISWKTSLQATTALSTTEAKYMAISEACKEAIWLRNLFNGLSGFTSCTTIFYDSQSAIYLTKDQMFHERTKHIDVRYHFIRGVIAQGDVKIQKTRTHDNPADMMAKPISTTKFVLCSSLVGMTI</sequence>
<keyword evidence="4" id="KW-0378">Hydrolase</keyword>
<dbReference type="SUPFAM" id="SSF56672">
    <property type="entry name" value="DNA/RNA polymerases"/>
    <property type="match status" value="1"/>
</dbReference>
<evidence type="ECO:0000256" key="2">
    <source>
        <dbReference type="ARBA" id="ARBA00022723"/>
    </source>
</evidence>
<dbReference type="Pfam" id="PF14223">
    <property type="entry name" value="Retrotran_gag_2"/>
    <property type="match status" value="1"/>
</dbReference>
<dbReference type="GO" id="GO:0003676">
    <property type="term" value="F:nucleic acid binding"/>
    <property type="evidence" value="ECO:0007669"/>
    <property type="project" value="InterPro"/>
</dbReference>
<dbReference type="Pfam" id="PF25597">
    <property type="entry name" value="SH3_retrovirus"/>
    <property type="match status" value="1"/>
</dbReference>
<feature type="compositionally biased region" description="Polar residues" evidence="5">
    <location>
        <begin position="565"/>
        <end position="574"/>
    </location>
</feature>
<comment type="caution">
    <text evidence="7">The sequence shown here is derived from an EMBL/GenBank/DDBJ whole genome shotgun (WGS) entry which is preliminary data.</text>
</comment>
<reference evidence="7" key="1">
    <citation type="journal article" date="2019" name="Sci. Rep.">
        <title>Draft genome of Tanacetum cinerariifolium, the natural source of mosquito coil.</title>
        <authorList>
            <person name="Yamashiro T."/>
            <person name="Shiraishi A."/>
            <person name="Satake H."/>
            <person name="Nakayama K."/>
        </authorList>
    </citation>
    <scope>NUCLEOTIDE SEQUENCE</scope>
</reference>
<dbReference type="Pfam" id="PF00665">
    <property type="entry name" value="rve"/>
    <property type="match status" value="1"/>
</dbReference>
<dbReference type="AlphaFoldDB" id="A0A6L2MFF7"/>
<evidence type="ECO:0000256" key="5">
    <source>
        <dbReference type="SAM" id="MobiDB-lite"/>
    </source>
</evidence>
<dbReference type="Pfam" id="PF22936">
    <property type="entry name" value="Pol_BBD"/>
    <property type="match status" value="1"/>
</dbReference>
<dbReference type="InterPro" id="IPR039537">
    <property type="entry name" value="Retrotran_Ty1/copia-like"/>
</dbReference>
<evidence type="ECO:0000256" key="3">
    <source>
        <dbReference type="ARBA" id="ARBA00022750"/>
    </source>
</evidence>
<evidence type="ECO:0000313" key="7">
    <source>
        <dbReference type="EMBL" id="GEU72658.1"/>
    </source>
</evidence>
<dbReference type="GO" id="GO:0046872">
    <property type="term" value="F:metal ion binding"/>
    <property type="evidence" value="ECO:0007669"/>
    <property type="project" value="UniProtKB-KW"/>
</dbReference>
<dbReference type="InterPro" id="IPR013103">
    <property type="entry name" value="RVT_2"/>
</dbReference>
<protein>
    <submittedName>
        <fullName evidence="7">Retrotransposon protein, putative, Ty1-copia subclass</fullName>
    </submittedName>
</protein>
<dbReference type="InterPro" id="IPR012337">
    <property type="entry name" value="RNaseH-like_sf"/>
</dbReference>
<dbReference type="Gene3D" id="3.30.420.10">
    <property type="entry name" value="Ribonuclease H-like superfamily/Ribonuclease H"/>
    <property type="match status" value="1"/>
</dbReference>
<name>A0A6L2MFF7_TANCI</name>
<dbReference type="Pfam" id="PF07727">
    <property type="entry name" value="RVT_2"/>
    <property type="match status" value="1"/>
</dbReference>
<dbReference type="GO" id="GO:0004190">
    <property type="term" value="F:aspartic-type endopeptidase activity"/>
    <property type="evidence" value="ECO:0007669"/>
    <property type="project" value="UniProtKB-KW"/>
</dbReference>
<dbReference type="PROSITE" id="PS50994">
    <property type="entry name" value="INTEGRASE"/>
    <property type="match status" value="1"/>
</dbReference>
<dbReference type="InterPro" id="IPR036397">
    <property type="entry name" value="RNaseH_sf"/>
</dbReference>
<keyword evidence="3" id="KW-0064">Aspartyl protease</keyword>
<proteinExistence type="predicted"/>
<dbReference type="InterPro" id="IPR001584">
    <property type="entry name" value="Integrase_cat-core"/>
</dbReference>
<dbReference type="GO" id="GO:0006508">
    <property type="term" value="P:proteolysis"/>
    <property type="evidence" value="ECO:0007669"/>
    <property type="project" value="UniProtKB-KW"/>
</dbReference>
<feature type="region of interest" description="Disordered" evidence="5">
    <location>
        <begin position="563"/>
        <end position="583"/>
    </location>
</feature>
<evidence type="ECO:0000256" key="1">
    <source>
        <dbReference type="ARBA" id="ARBA00022670"/>
    </source>
</evidence>
<dbReference type="PANTHER" id="PTHR42648">
    <property type="entry name" value="TRANSPOSASE, PUTATIVE-RELATED"/>
    <property type="match status" value="1"/>
</dbReference>
<keyword evidence="1" id="KW-0645">Protease</keyword>
<accession>A0A6L2MFF7</accession>
<dbReference type="PANTHER" id="PTHR42648:SF28">
    <property type="entry name" value="TRANSPOSON-ENCODED PROTEIN WITH RIBONUCLEASE H-LIKE AND RETROVIRUS ZINC FINGER-LIKE DOMAINS"/>
    <property type="match status" value="1"/>
</dbReference>
<dbReference type="InterPro" id="IPR043502">
    <property type="entry name" value="DNA/RNA_pol_sf"/>
</dbReference>
<dbReference type="EMBL" id="BKCJ010006536">
    <property type="protein sequence ID" value="GEU72658.1"/>
    <property type="molecule type" value="Genomic_DNA"/>
</dbReference>
<organism evidence="7">
    <name type="scientific">Tanacetum cinerariifolium</name>
    <name type="common">Dalmatian daisy</name>
    <name type="synonym">Chrysanthemum cinerariifolium</name>
    <dbReference type="NCBI Taxonomy" id="118510"/>
    <lineage>
        <taxon>Eukaryota</taxon>
        <taxon>Viridiplantae</taxon>
        <taxon>Streptophyta</taxon>
        <taxon>Embryophyta</taxon>
        <taxon>Tracheophyta</taxon>
        <taxon>Spermatophyta</taxon>
        <taxon>Magnoliopsida</taxon>
        <taxon>eudicotyledons</taxon>
        <taxon>Gunneridae</taxon>
        <taxon>Pentapetalae</taxon>
        <taxon>asterids</taxon>
        <taxon>campanulids</taxon>
        <taxon>Asterales</taxon>
        <taxon>Asteraceae</taxon>
        <taxon>Asteroideae</taxon>
        <taxon>Anthemideae</taxon>
        <taxon>Anthemidinae</taxon>
        <taxon>Tanacetum</taxon>
    </lineage>
</organism>
<dbReference type="InterPro" id="IPR057670">
    <property type="entry name" value="SH3_retrovirus"/>
</dbReference>
<keyword evidence="2" id="KW-0479">Metal-binding</keyword>
<evidence type="ECO:0000256" key="4">
    <source>
        <dbReference type="ARBA" id="ARBA00022801"/>
    </source>
</evidence>
<dbReference type="GO" id="GO:0015074">
    <property type="term" value="P:DNA integration"/>
    <property type="evidence" value="ECO:0007669"/>
    <property type="project" value="InterPro"/>
</dbReference>
<dbReference type="InterPro" id="IPR054722">
    <property type="entry name" value="PolX-like_BBD"/>
</dbReference>
<dbReference type="CDD" id="cd09272">
    <property type="entry name" value="RNase_HI_RT_Ty1"/>
    <property type="match status" value="1"/>
</dbReference>